<gene>
    <name evidence="1" type="ORF">ARMGADRAFT_1162644</name>
</gene>
<accession>A0A2H3DUT5</accession>
<proteinExistence type="predicted"/>
<dbReference type="OMA" id="HETWKLP"/>
<organism evidence="1 2">
    <name type="scientific">Armillaria gallica</name>
    <name type="common">Bulbous honey fungus</name>
    <name type="synonym">Armillaria bulbosa</name>
    <dbReference type="NCBI Taxonomy" id="47427"/>
    <lineage>
        <taxon>Eukaryota</taxon>
        <taxon>Fungi</taxon>
        <taxon>Dikarya</taxon>
        <taxon>Basidiomycota</taxon>
        <taxon>Agaricomycotina</taxon>
        <taxon>Agaricomycetes</taxon>
        <taxon>Agaricomycetidae</taxon>
        <taxon>Agaricales</taxon>
        <taxon>Marasmiineae</taxon>
        <taxon>Physalacriaceae</taxon>
        <taxon>Armillaria</taxon>
    </lineage>
</organism>
<dbReference type="Proteomes" id="UP000217790">
    <property type="component" value="Unassembled WGS sequence"/>
</dbReference>
<dbReference type="AlphaFoldDB" id="A0A2H3DUT5"/>
<dbReference type="OrthoDB" id="2836053at2759"/>
<reference evidence="2" key="1">
    <citation type="journal article" date="2017" name="Nat. Ecol. Evol.">
        <title>Genome expansion and lineage-specific genetic innovations in the forest pathogenic fungi Armillaria.</title>
        <authorList>
            <person name="Sipos G."/>
            <person name="Prasanna A.N."/>
            <person name="Walter M.C."/>
            <person name="O'Connor E."/>
            <person name="Balint B."/>
            <person name="Krizsan K."/>
            <person name="Kiss B."/>
            <person name="Hess J."/>
            <person name="Varga T."/>
            <person name="Slot J."/>
            <person name="Riley R."/>
            <person name="Boka B."/>
            <person name="Rigling D."/>
            <person name="Barry K."/>
            <person name="Lee J."/>
            <person name="Mihaltcheva S."/>
            <person name="LaButti K."/>
            <person name="Lipzen A."/>
            <person name="Waldron R."/>
            <person name="Moloney N.M."/>
            <person name="Sperisen C."/>
            <person name="Kredics L."/>
            <person name="Vagvoelgyi C."/>
            <person name="Patrignani A."/>
            <person name="Fitzpatrick D."/>
            <person name="Nagy I."/>
            <person name="Doyle S."/>
            <person name="Anderson J.B."/>
            <person name="Grigoriev I.V."/>
            <person name="Gueldener U."/>
            <person name="Muensterkoetter M."/>
            <person name="Nagy L.G."/>
        </authorList>
    </citation>
    <scope>NUCLEOTIDE SEQUENCE [LARGE SCALE GENOMIC DNA]</scope>
    <source>
        <strain evidence="2">Ar21-2</strain>
    </source>
</reference>
<keyword evidence="2" id="KW-1185">Reference proteome</keyword>
<dbReference type="EMBL" id="KZ293649">
    <property type="protein sequence ID" value="PBK97830.1"/>
    <property type="molecule type" value="Genomic_DNA"/>
</dbReference>
<evidence type="ECO:0000313" key="1">
    <source>
        <dbReference type="EMBL" id="PBK97830.1"/>
    </source>
</evidence>
<name>A0A2H3DUT5_ARMGA</name>
<dbReference type="InParanoid" id="A0A2H3DUT5"/>
<sequence length="302" mass="34851">MSATLPAEIIELIIHETWKLPLTNNDRLAFMKTSLRISSAWLFAFLRESLTDIYFVSRRYSYYLTIPYRLPRQPPQVLTINTTRFVLPDYLAHHCRSITLGSTADDVKRADFIVRNLPSCPRITMIFRNYAQNLPYWLCINVQGLFAKALKDGHLRLIFTYDTSDVDYSPRDRYGYASEQHFYYPMGFGTAKGRPWDPFAGVRRLEIRGANPCAVFMTVEVCPDLEVLETDVDEKIIRAGFDVANARPPASCPEEVYFFSNYNWHHPTEEMQWPNRRRNASAEKSASPSYVLISGVENSSSM</sequence>
<evidence type="ECO:0000313" key="2">
    <source>
        <dbReference type="Proteomes" id="UP000217790"/>
    </source>
</evidence>
<protein>
    <submittedName>
        <fullName evidence="1">Uncharacterized protein</fullName>
    </submittedName>
</protein>